<accession>A0A2M8IXV1</accession>
<evidence type="ECO:0000313" key="3">
    <source>
        <dbReference type="Proteomes" id="UP000231553"/>
    </source>
</evidence>
<dbReference type="GO" id="GO:0007165">
    <property type="term" value="P:signal transduction"/>
    <property type="evidence" value="ECO:0007669"/>
    <property type="project" value="InterPro"/>
</dbReference>
<sequence>MTEPATAKSELRELLTFRAGAQDFCIDIMMVREIRGWTPATRLPHAPPFVLGVINLHGAVVPVVDLASRLGLPPAEPDARLVIVIAVIGAQTVGFLVNAVSDIIGIRPSQVQPTPDVTSAAAGAFIEGVIVTEDRMLRVIDIQRVLPKTAEPAEAG</sequence>
<protein>
    <submittedName>
        <fullName evidence="2">Chemotaxis protein CheW</fullName>
    </submittedName>
</protein>
<evidence type="ECO:0000259" key="1">
    <source>
        <dbReference type="PROSITE" id="PS50851"/>
    </source>
</evidence>
<dbReference type="GO" id="GO:0005829">
    <property type="term" value="C:cytosol"/>
    <property type="evidence" value="ECO:0007669"/>
    <property type="project" value="TreeGrafter"/>
</dbReference>
<dbReference type="InterPro" id="IPR002545">
    <property type="entry name" value="CheW-lke_dom"/>
</dbReference>
<keyword evidence="3" id="KW-1185">Reference proteome</keyword>
<organism evidence="2 3">
    <name type="scientific">Pseudooceanicola lipolyticus</name>
    <dbReference type="NCBI Taxonomy" id="2029104"/>
    <lineage>
        <taxon>Bacteria</taxon>
        <taxon>Pseudomonadati</taxon>
        <taxon>Pseudomonadota</taxon>
        <taxon>Alphaproteobacteria</taxon>
        <taxon>Rhodobacterales</taxon>
        <taxon>Paracoccaceae</taxon>
        <taxon>Pseudooceanicola</taxon>
    </lineage>
</organism>
<dbReference type="EMBL" id="PGTB01000095">
    <property type="protein sequence ID" value="PJE35373.1"/>
    <property type="molecule type" value="Genomic_DNA"/>
</dbReference>
<dbReference type="CDD" id="cd00732">
    <property type="entry name" value="CheW"/>
    <property type="match status" value="1"/>
</dbReference>
<gene>
    <name evidence="2" type="ORF">CVM52_17460</name>
</gene>
<reference evidence="2 3" key="1">
    <citation type="journal article" date="2018" name="Int. J. Syst. Evol. Microbiol.">
        <title>Pseudooceanicola lipolyticus sp. nov., a marine alphaproteobacterium, reclassification of Oceanicola flagellatus as Pseudooceanicola flagellatus comb. nov. and emended description of the genus Pseudooceanicola.</title>
        <authorList>
            <person name="Huang M.-M."/>
            <person name="Guo L.-L."/>
            <person name="Wu Y.-H."/>
            <person name="Lai Q.-L."/>
            <person name="Shao Z.-Z."/>
            <person name="Wang C.-S."/>
            <person name="Wu M."/>
            <person name="Xu X.-W."/>
        </authorList>
    </citation>
    <scope>NUCLEOTIDE SEQUENCE [LARGE SCALE GENOMIC DNA]</scope>
    <source>
        <strain evidence="2 3">157</strain>
    </source>
</reference>
<dbReference type="Gene3D" id="2.30.30.40">
    <property type="entry name" value="SH3 Domains"/>
    <property type="match status" value="1"/>
</dbReference>
<dbReference type="PANTHER" id="PTHR22617">
    <property type="entry name" value="CHEMOTAXIS SENSOR HISTIDINE KINASE-RELATED"/>
    <property type="match status" value="1"/>
</dbReference>
<dbReference type="PROSITE" id="PS50851">
    <property type="entry name" value="CHEW"/>
    <property type="match status" value="1"/>
</dbReference>
<evidence type="ECO:0000313" key="2">
    <source>
        <dbReference type="EMBL" id="PJE35373.1"/>
    </source>
</evidence>
<dbReference type="GO" id="GO:0006935">
    <property type="term" value="P:chemotaxis"/>
    <property type="evidence" value="ECO:0007669"/>
    <property type="project" value="InterPro"/>
</dbReference>
<dbReference type="PANTHER" id="PTHR22617:SF23">
    <property type="entry name" value="CHEMOTAXIS PROTEIN CHEW"/>
    <property type="match status" value="1"/>
</dbReference>
<comment type="caution">
    <text evidence="2">The sequence shown here is derived from an EMBL/GenBank/DDBJ whole genome shotgun (WGS) entry which is preliminary data.</text>
</comment>
<dbReference type="OrthoDB" id="9794382at2"/>
<dbReference type="SMART" id="SM00260">
    <property type="entry name" value="CheW"/>
    <property type="match status" value="1"/>
</dbReference>
<proteinExistence type="predicted"/>
<dbReference type="RefSeq" id="WP_100163742.1">
    <property type="nucleotide sequence ID" value="NZ_PGTB01000095.1"/>
</dbReference>
<name>A0A2M8IXV1_9RHOB</name>
<dbReference type="SUPFAM" id="SSF50341">
    <property type="entry name" value="CheW-like"/>
    <property type="match status" value="1"/>
</dbReference>
<dbReference type="AlphaFoldDB" id="A0A2M8IXV1"/>
<dbReference type="Gene3D" id="2.40.50.180">
    <property type="entry name" value="CheA-289, Domain 4"/>
    <property type="match status" value="1"/>
</dbReference>
<dbReference type="InterPro" id="IPR036061">
    <property type="entry name" value="CheW-like_dom_sf"/>
</dbReference>
<dbReference type="InterPro" id="IPR039315">
    <property type="entry name" value="CheW"/>
</dbReference>
<feature type="domain" description="CheW-like" evidence="1">
    <location>
        <begin position="11"/>
        <end position="151"/>
    </location>
</feature>
<dbReference type="Pfam" id="PF01584">
    <property type="entry name" value="CheW"/>
    <property type="match status" value="1"/>
</dbReference>
<dbReference type="Proteomes" id="UP000231553">
    <property type="component" value="Unassembled WGS sequence"/>
</dbReference>